<organism evidence="3 4">
    <name type="scientific">Rhodospira trueperi</name>
    <dbReference type="NCBI Taxonomy" id="69960"/>
    <lineage>
        <taxon>Bacteria</taxon>
        <taxon>Pseudomonadati</taxon>
        <taxon>Pseudomonadota</taxon>
        <taxon>Alphaproteobacteria</taxon>
        <taxon>Rhodospirillales</taxon>
        <taxon>Rhodospirillaceae</taxon>
        <taxon>Rhodospira</taxon>
    </lineage>
</organism>
<dbReference type="STRING" id="69960.SAMN05421720_102353"/>
<name>A0A1G6ZEM7_9PROT</name>
<dbReference type="RefSeq" id="WP_092783103.1">
    <property type="nucleotide sequence ID" value="NZ_FNAP01000002.1"/>
</dbReference>
<feature type="region of interest" description="Disordered" evidence="2">
    <location>
        <begin position="1"/>
        <end position="73"/>
    </location>
</feature>
<gene>
    <name evidence="3" type="ORF">SAMN05421720_102353</name>
</gene>
<comment type="similarity">
    <text evidence="1">Belongs to the SDHAF4 family.</text>
</comment>
<dbReference type="InterPro" id="IPR012875">
    <property type="entry name" value="SDHF4"/>
</dbReference>
<dbReference type="AlphaFoldDB" id="A0A1G6ZEM7"/>
<accession>A0A1G6ZEM7</accession>
<proteinExistence type="inferred from homology"/>
<dbReference type="EMBL" id="FNAP01000002">
    <property type="protein sequence ID" value="SDE00932.1"/>
    <property type="molecule type" value="Genomic_DNA"/>
</dbReference>
<evidence type="ECO:0000256" key="2">
    <source>
        <dbReference type="SAM" id="MobiDB-lite"/>
    </source>
</evidence>
<dbReference type="PANTHER" id="PTHR28524">
    <property type="entry name" value="SUCCINATE DEHYDROGENASE ASSEMBLY FACTOR 4, MITOCHONDRIAL"/>
    <property type="match status" value="1"/>
</dbReference>
<protein>
    <recommendedName>
        <fullName evidence="5">DUF1674 domain-containing protein</fullName>
    </recommendedName>
</protein>
<evidence type="ECO:0000313" key="3">
    <source>
        <dbReference type="EMBL" id="SDE00932.1"/>
    </source>
</evidence>
<keyword evidence="4" id="KW-1185">Reference proteome</keyword>
<dbReference type="Proteomes" id="UP000199412">
    <property type="component" value="Unassembled WGS sequence"/>
</dbReference>
<dbReference type="Pfam" id="PF07896">
    <property type="entry name" value="DUF1674"/>
    <property type="match status" value="1"/>
</dbReference>
<evidence type="ECO:0000313" key="4">
    <source>
        <dbReference type="Proteomes" id="UP000199412"/>
    </source>
</evidence>
<sequence length="73" mass="7715">MTDHTTKPDPANGWGDSLPLPLTEAGTGSGDSASARKAVRRDDGGDSPEVGGPNGPEPTRYNDWERKGRCSDF</sequence>
<evidence type="ECO:0008006" key="5">
    <source>
        <dbReference type="Google" id="ProtNLM"/>
    </source>
</evidence>
<feature type="compositionally biased region" description="Basic and acidic residues" evidence="2">
    <location>
        <begin position="60"/>
        <end position="73"/>
    </location>
</feature>
<dbReference type="PANTHER" id="PTHR28524:SF3">
    <property type="entry name" value="SUCCINATE DEHYDROGENASE ASSEMBLY FACTOR 4, MITOCHONDRIAL"/>
    <property type="match status" value="1"/>
</dbReference>
<evidence type="ECO:0000256" key="1">
    <source>
        <dbReference type="ARBA" id="ARBA00005701"/>
    </source>
</evidence>
<reference evidence="3 4" key="1">
    <citation type="submission" date="2016-10" db="EMBL/GenBank/DDBJ databases">
        <authorList>
            <person name="de Groot N.N."/>
        </authorList>
    </citation>
    <scope>NUCLEOTIDE SEQUENCE [LARGE SCALE GENOMIC DNA]</scope>
    <source>
        <strain evidence="3 4">ATCC 700224</strain>
    </source>
</reference>
<dbReference type="OrthoDB" id="8481828at2"/>